<dbReference type="EMBL" id="CP144754">
    <property type="protein sequence ID" value="WVZ95738.1"/>
    <property type="molecule type" value="Genomic_DNA"/>
</dbReference>
<dbReference type="Proteomes" id="UP001341281">
    <property type="component" value="Chromosome 10"/>
</dbReference>
<proteinExistence type="predicted"/>
<evidence type="ECO:0000256" key="1">
    <source>
        <dbReference type="SAM" id="MobiDB-lite"/>
    </source>
</evidence>
<gene>
    <name evidence="2" type="ORF">U9M48_041465</name>
</gene>
<keyword evidence="3" id="KW-1185">Reference proteome</keyword>
<evidence type="ECO:0000313" key="2">
    <source>
        <dbReference type="EMBL" id="WVZ95738.1"/>
    </source>
</evidence>
<feature type="region of interest" description="Disordered" evidence="1">
    <location>
        <begin position="1"/>
        <end position="47"/>
    </location>
</feature>
<dbReference type="AlphaFoldDB" id="A0AAQ3UQL8"/>
<feature type="region of interest" description="Disordered" evidence="1">
    <location>
        <begin position="57"/>
        <end position="76"/>
    </location>
</feature>
<feature type="compositionally biased region" description="Low complexity" evidence="1">
    <location>
        <begin position="7"/>
        <end position="16"/>
    </location>
</feature>
<feature type="compositionally biased region" description="Basic and acidic residues" evidence="1">
    <location>
        <begin position="57"/>
        <end position="69"/>
    </location>
</feature>
<evidence type="ECO:0000313" key="3">
    <source>
        <dbReference type="Proteomes" id="UP001341281"/>
    </source>
</evidence>
<accession>A0AAQ3UQL8</accession>
<name>A0AAQ3UQL8_PASNO</name>
<organism evidence="2 3">
    <name type="scientific">Paspalum notatum var. saurae</name>
    <dbReference type="NCBI Taxonomy" id="547442"/>
    <lineage>
        <taxon>Eukaryota</taxon>
        <taxon>Viridiplantae</taxon>
        <taxon>Streptophyta</taxon>
        <taxon>Embryophyta</taxon>
        <taxon>Tracheophyta</taxon>
        <taxon>Spermatophyta</taxon>
        <taxon>Magnoliopsida</taxon>
        <taxon>Liliopsida</taxon>
        <taxon>Poales</taxon>
        <taxon>Poaceae</taxon>
        <taxon>PACMAD clade</taxon>
        <taxon>Panicoideae</taxon>
        <taxon>Andropogonodae</taxon>
        <taxon>Paspaleae</taxon>
        <taxon>Paspalinae</taxon>
        <taxon>Paspalum</taxon>
    </lineage>
</organism>
<reference evidence="2 3" key="1">
    <citation type="submission" date="2024-02" db="EMBL/GenBank/DDBJ databases">
        <title>High-quality chromosome-scale genome assembly of Pensacola bahiagrass (Paspalum notatum Flugge var. saurae).</title>
        <authorList>
            <person name="Vega J.M."/>
            <person name="Podio M."/>
            <person name="Orjuela J."/>
            <person name="Siena L.A."/>
            <person name="Pessino S.C."/>
            <person name="Combes M.C."/>
            <person name="Mariac C."/>
            <person name="Albertini E."/>
            <person name="Pupilli F."/>
            <person name="Ortiz J.P.A."/>
            <person name="Leblanc O."/>
        </authorList>
    </citation>
    <scope>NUCLEOTIDE SEQUENCE [LARGE SCALE GENOMIC DNA]</scope>
    <source>
        <strain evidence="2">R1</strain>
        <tissue evidence="2">Leaf</tissue>
    </source>
</reference>
<sequence length="76" mass="8755">MARVSAIRRQPPATRRAPPDVGDKAGAAADGQKRASVASPWRGRPDELPRRWKWRERGEEERQREEMNLTDHGPWI</sequence>
<protein>
    <submittedName>
        <fullName evidence="2">Uncharacterized protein</fullName>
    </submittedName>
</protein>